<organism evidence="2 3">
    <name type="scientific">Methylobacterium brachythecii</name>
    <dbReference type="NCBI Taxonomy" id="1176177"/>
    <lineage>
        <taxon>Bacteria</taxon>
        <taxon>Pseudomonadati</taxon>
        <taxon>Pseudomonadota</taxon>
        <taxon>Alphaproteobacteria</taxon>
        <taxon>Hyphomicrobiales</taxon>
        <taxon>Methylobacteriaceae</taxon>
        <taxon>Methylobacterium</taxon>
    </lineage>
</organism>
<dbReference type="InterPro" id="IPR036724">
    <property type="entry name" value="Cobalamin-bd_sf"/>
</dbReference>
<dbReference type="SUPFAM" id="SSF52242">
    <property type="entry name" value="Cobalamin (vitamin B12)-binding domain"/>
    <property type="match status" value="1"/>
</dbReference>
<keyword evidence="3" id="KW-1185">Reference proteome</keyword>
<gene>
    <name evidence="2" type="ORF">GCM10007884_24240</name>
</gene>
<dbReference type="Proteomes" id="UP001156881">
    <property type="component" value="Unassembled WGS sequence"/>
</dbReference>
<sequence>MAVGAWRHFSQGFELDAASLECGPSPATALNPDLVVDDVSFVRGDLSRLIEGEILPRLMLVHQEAVRPSRLLVERRPTPEQIATFSALLLDPAAEDVTGHVLGLLDGGLSLDGLLLELLTPAARELGRLWEEDECDFVDVTVALGRLHAVARTLCGRLESEAWGPHGRSILLVPCPGETHIFCLSIVASFFREAGWDVTTGDADSGFDLLRAEWFDVVGLTLSCDVLLPGLADTVRAMRKVSCNRGVRVMVGGPLFVRHPEQLHASGADAMAEDARIAPRIAESLLEKQAQAC</sequence>
<reference evidence="3" key="1">
    <citation type="journal article" date="2019" name="Int. J. Syst. Evol. Microbiol.">
        <title>The Global Catalogue of Microorganisms (GCM) 10K type strain sequencing project: providing services to taxonomists for standard genome sequencing and annotation.</title>
        <authorList>
            <consortium name="The Broad Institute Genomics Platform"/>
            <consortium name="The Broad Institute Genome Sequencing Center for Infectious Disease"/>
            <person name="Wu L."/>
            <person name="Ma J."/>
        </authorList>
    </citation>
    <scope>NUCLEOTIDE SEQUENCE [LARGE SCALE GENOMIC DNA]</scope>
    <source>
        <strain evidence="3">NBRC 107710</strain>
    </source>
</reference>
<evidence type="ECO:0000259" key="1">
    <source>
        <dbReference type="Pfam" id="PF02310"/>
    </source>
</evidence>
<name>A0ABQ6D5K3_9HYPH</name>
<evidence type="ECO:0000313" key="3">
    <source>
        <dbReference type="Proteomes" id="UP001156881"/>
    </source>
</evidence>
<comment type="caution">
    <text evidence="2">The sequence shown here is derived from an EMBL/GenBank/DDBJ whole genome shotgun (WGS) entry which is preliminary data.</text>
</comment>
<dbReference type="RefSeq" id="WP_210302164.1">
    <property type="nucleotide sequence ID" value="NZ_JACIDN010000010.1"/>
</dbReference>
<dbReference type="Pfam" id="PF02310">
    <property type="entry name" value="B12-binding"/>
    <property type="match status" value="1"/>
</dbReference>
<dbReference type="CDD" id="cd02065">
    <property type="entry name" value="B12-binding_like"/>
    <property type="match status" value="1"/>
</dbReference>
<feature type="domain" description="B12-binding" evidence="1">
    <location>
        <begin position="170"/>
        <end position="275"/>
    </location>
</feature>
<accession>A0ABQ6D5K3</accession>
<dbReference type="Gene3D" id="3.40.50.280">
    <property type="entry name" value="Cobalamin-binding domain"/>
    <property type="match status" value="1"/>
</dbReference>
<dbReference type="InterPro" id="IPR006158">
    <property type="entry name" value="Cobalamin-bd"/>
</dbReference>
<evidence type="ECO:0000313" key="2">
    <source>
        <dbReference type="EMBL" id="GLS44436.1"/>
    </source>
</evidence>
<protein>
    <recommendedName>
        <fullName evidence="1">B12-binding domain-containing protein</fullName>
    </recommendedName>
</protein>
<proteinExistence type="predicted"/>
<dbReference type="EMBL" id="BSPG01000011">
    <property type="protein sequence ID" value="GLS44436.1"/>
    <property type="molecule type" value="Genomic_DNA"/>
</dbReference>